<evidence type="ECO:0000313" key="1">
    <source>
        <dbReference type="EMBL" id="CAK5025086.1"/>
    </source>
</evidence>
<proteinExistence type="predicted"/>
<comment type="caution">
    <text evidence="1">The sequence shown here is derived from an EMBL/GenBank/DDBJ whole genome shotgun (WGS) entry which is preliminary data.</text>
</comment>
<accession>A0ACB0XZM9</accession>
<protein>
    <submittedName>
        <fullName evidence="1">Uncharacterized protein</fullName>
    </submittedName>
</protein>
<dbReference type="Proteomes" id="UP001497535">
    <property type="component" value="Unassembled WGS sequence"/>
</dbReference>
<keyword evidence="2" id="KW-1185">Reference proteome</keyword>
<gene>
    <name evidence="1" type="ORF">MENTE1834_LOCUS5689</name>
</gene>
<reference evidence="1" key="1">
    <citation type="submission" date="2023-11" db="EMBL/GenBank/DDBJ databases">
        <authorList>
            <person name="Poullet M."/>
        </authorList>
    </citation>
    <scope>NUCLEOTIDE SEQUENCE</scope>
    <source>
        <strain evidence="1">E1834</strain>
    </source>
</reference>
<sequence>MAIFGFHVILTLLSASVFGKIQGRLSLCDIFVFKGLYYYLLEGSLFPRLVKHKQVQQQKGNNQGGNGKRRGASARVLVLSVTLYFLYSQKATNNKSSTEKMGEEQKDRLIRLPLNLNALEGVPFFDSLIWTFNYSCFALFVFVLSDLYNLVFPENKDLNASMIWTFCALILQIHILLNIAFEKVSLAQLFPERNTLICATGLFFLGSLLFNAFADQFLDIEISKGYLNFINSLNDFLQEHSFQPLFSSSSRSPLLFLVCLALIFSIILSAFFFPLLQYTSLYFDFFEDEDEERGFKNIFVRCVFHFSFLAPVGVLLLFLRPIVEQILETQFITHEQLKSLRLLALFITLFARIYASRICLQTLLDKPKKVLIEYSFRNLKEEEKQRKVANYASYACTAALQHYMPIAIILSIGLILKNLADVSFSSLLYQSTTPPSSTTTNTLLDKKFILLNILFSKEFHEPLWTLALTTLICGQCLICLFVVIMRKTSRGR</sequence>
<evidence type="ECO:0000313" key="2">
    <source>
        <dbReference type="Proteomes" id="UP001497535"/>
    </source>
</evidence>
<name>A0ACB0XZM9_MELEN</name>
<dbReference type="EMBL" id="CAVMJV010000004">
    <property type="protein sequence ID" value="CAK5025086.1"/>
    <property type="molecule type" value="Genomic_DNA"/>
</dbReference>
<organism evidence="1 2">
    <name type="scientific">Meloidogyne enterolobii</name>
    <name type="common">Root-knot nematode worm</name>
    <name type="synonym">Meloidogyne mayaguensis</name>
    <dbReference type="NCBI Taxonomy" id="390850"/>
    <lineage>
        <taxon>Eukaryota</taxon>
        <taxon>Metazoa</taxon>
        <taxon>Ecdysozoa</taxon>
        <taxon>Nematoda</taxon>
        <taxon>Chromadorea</taxon>
        <taxon>Rhabditida</taxon>
        <taxon>Tylenchina</taxon>
        <taxon>Tylenchomorpha</taxon>
        <taxon>Tylenchoidea</taxon>
        <taxon>Meloidogynidae</taxon>
        <taxon>Meloidogyninae</taxon>
        <taxon>Meloidogyne</taxon>
    </lineage>
</organism>